<accession>A0A6I4U726</accession>
<dbReference type="AlphaFoldDB" id="A0A6I4U726"/>
<keyword evidence="3" id="KW-1185">Reference proteome</keyword>
<dbReference type="Proteomes" id="UP000429229">
    <property type="component" value="Unassembled WGS sequence"/>
</dbReference>
<reference evidence="2 3" key="1">
    <citation type="submission" date="2019-12" db="EMBL/GenBank/DDBJ databases">
        <title>Genomic-based taxomic classification of the family Erythrobacteraceae.</title>
        <authorList>
            <person name="Xu L."/>
        </authorList>
    </citation>
    <scope>NUCLEOTIDE SEQUENCE [LARGE SCALE GENOMIC DNA]</scope>
    <source>
        <strain evidence="2 3">LMG 29519</strain>
    </source>
</reference>
<sequence>MTLPRSLSLAAIAMVGAVSTFAATAPAQAVFAPYYAAELATPVEKPTTDIQKGLLWDCEGNSCVAAKKNRSRDMIVCQRLAGKFGDVTAFRAANKVFDEADLAKCNG</sequence>
<dbReference type="EMBL" id="WTYR01000001">
    <property type="protein sequence ID" value="MXP10252.1"/>
    <property type="molecule type" value="Genomic_DNA"/>
</dbReference>
<dbReference type="RefSeq" id="WP_160616876.1">
    <property type="nucleotide sequence ID" value="NZ_WTYR01000001.1"/>
</dbReference>
<dbReference type="OrthoDB" id="7594837at2"/>
<evidence type="ECO:0000313" key="2">
    <source>
        <dbReference type="EMBL" id="MXP10252.1"/>
    </source>
</evidence>
<keyword evidence="1" id="KW-0732">Signal</keyword>
<evidence type="ECO:0000313" key="3">
    <source>
        <dbReference type="Proteomes" id="UP000429229"/>
    </source>
</evidence>
<feature type="chain" id="PRO_5026137488" evidence="1">
    <location>
        <begin position="23"/>
        <end position="107"/>
    </location>
</feature>
<feature type="signal peptide" evidence="1">
    <location>
        <begin position="1"/>
        <end position="22"/>
    </location>
</feature>
<comment type="caution">
    <text evidence="2">The sequence shown here is derived from an EMBL/GenBank/DDBJ whole genome shotgun (WGS) entry which is preliminary data.</text>
</comment>
<evidence type="ECO:0000256" key="1">
    <source>
        <dbReference type="SAM" id="SignalP"/>
    </source>
</evidence>
<dbReference type="Pfam" id="PF26624">
    <property type="entry name" value="DUF8200"/>
    <property type="match status" value="1"/>
</dbReference>
<dbReference type="NCBIfam" id="NF047636">
    <property type="entry name" value="CC_3452_fam"/>
    <property type="match status" value="1"/>
</dbReference>
<name>A0A6I4U726_9SPHN</name>
<dbReference type="InterPro" id="IPR058513">
    <property type="entry name" value="DUF8200"/>
</dbReference>
<organism evidence="2 3">
    <name type="scientific">Alteriqipengyuania halimionae</name>
    <dbReference type="NCBI Taxonomy" id="1926630"/>
    <lineage>
        <taxon>Bacteria</taxon>
        <taxon>Pseudomonadati</taxon>
        <taxon>Pseudomonadota</taxon>
        <taxon>Alphaproteobacteria</taxon>
        <taxon>Sphingomonadales</taxon>
        <taxon>Erythrobacteraceae</taxon>
        <taxon>Alteriqipengyuania</taxon>
    </lineage>
</organism>
<gene>
    <name evidence="2" type="ORF">GRI68_08665</name>
</gene>
<proteinExistence type="predicted"/>
<protein>
    <submittedName>
        <fullName evidence="2">Uncharacterized protein</fullName>
    </submittedName>
</protein>
<dbReference type="InterPro" id="IPR058067">
    <property type="entry name" value="CC_3452-like"/>
</dbReference>